<dbReference type="Proteomes" id="UP001156870">
    <property type="component" value="Unassembled WGS sequence"/>
</dbReference>
<evidence type="ECO:0000256" key="6">
    <source>
        <dbReference type="PROSITE-ProRule" id="PRU10085"/>
    </source>
</evidence>
<keyword evidence="9" id="KW-1185">Reference proteome</keyword>
<accession>A0AA37WQS5</accession>
<dbReference type="InterPro" id="IPR018215">
    <property type="entry name" value="ClpP_Ser_AS"/>
</dbReference>
<reference evidence="8 9" key="1">
    <citation type="journal article" date="2014" name="Int. J. Syst. Evol. Microbiol.">
        <title>Complete genome sequence of Corynebacterium casei LMG S-19264T (=DSM 44701T), isolated from a smear-ripened cheese.</title>
        <authorList>
            <consortium name="US DOE Joint Genome Institute (JGI-PGF)"/>
            <person name="Walter F."/>
            <person name="Albersmeier A."/>
            <person name="Kalinowski J."/>
            <person name="Ruckert C."/>
        </authorList>
    </citation>
    <scope>NUCLEOTIDE SEQUENCE [LARGE SCALE GENOMIC DNA]</scope>
    <source>
        <strain evidence="8 9">NBRC 110095</strain>
    </source>
</reference>
<gene>
    <name evidence="8" type="ORF">GCM10007877_34610</name>
</gene>
<protein>
    <recommendedName>
        <fullName evidence="7">ATP-dependent Clp protease proteolytic subunit</fullName>
    </recommendedName>
</protein>
<evidence type="ECO:0000256" key="1">
    <source>
        <dbReference type="ARBA" id="ARBA00007039"/>
    </source>
</evidence>
<comment type="caution">
    <text evidence="8">The sequence shown here is derived from an EMBL/GenBank/DDBJ whole genome shotgun (WGS) entry which is preliminary data.</text>
</comment>
<dbReference type="InterPro" id="IPR023562">
    <property type="entry name" value="ClpP/TepA"/>
</dbReference>
<evidence type="ECO:0000256" key="7">
    <source>
        <dbReference type="RuleBase" id="RU003567"/>
    </source>
</evidence>
<dbReference type="InterPro" id="IPR001907">
    <property type="entry name" value="ClpP"/>
</dbReference>
<evidence type="ECO:0000256" key="3">
    <source>
        <dbReference type="ARBA" id="ARBA00022670"/>
    </source>
</evidence>
<comment type="similarity">
    <text evidence="1 7">Belongs to the peptidase S14 family.</text>
</comment>
<dbReference type="RefSeq" id="WP_232593487.1">
    <property type="nucleotide sequence ID" value="NZ_BSPD01000087.1"/>
</dbReference>
<evidence type="ECO:0000256" key="5">
    <source>
        <dbReference type="ARBA" id="ARBA00022825"/>
    </source>
</evidence>
<organism evidence="8 9">
    <name type="scientific">Marinibactrum halimedae</name>
    <dbReference type="NCBI Taxonomy" id="1444977"/>
    <lineage>
        <taxon>Bacteria</taxon>
        <taxon>Pseudomonadati</taxon>
        <taxon>Pseudomonadota</taxon>
        <taxon>Gammaproteobacteria</taxon>
        <taxon>Cellvibrionales</taxon>
        <taxon>Cellvibrionaceae</taxon>
        <taxon>Marinibactrum</taxon>
    </lineage>
</organism>
<dbReference type="EMBL" id="BSPD01000087">
    <property type="protein sequence ID" value="GLS27742.1"/>
    <property type="molecule type" value="Genomic_DNA"/>
</dbReference>
<dbReference type="PROSITE" id="PS00381">
    <property type="entry name" value="CLP_PROTEASE_SER"/>
    <property type="match status" value="1"/>
</dbReference>
<keyword evidence="2" id="KW-0963">Cytoplasm</keyword>
<dbReference type="GO" id="GO:0004252">
    <property type="term" value="F:serine-type endopeptidase activity"/>
    <property type="evidence" value="ECO:0007669"/>
    <property type="project" value="InterPro"/>
</dbReference>
<evidence type="ECO:0000256" key="4">
    <source>
        <dbReference type="ARBA" id="ARBA00022801"/>
    </source>
</evidence>
<evidence type="ECO:0000256" key="2">
    <source>
        <dbReference type="ARBA" id="ARBA00022490"/>
    </source>
</evidence>
<evidence type="ECO:0000313" key="8">
    <source>
        <dbReference type="EMBL" id="GLS27742.1"/>
    </source>
</evidence>
<keyword evidence="5" id="KW-0720">Serine protease</keyword>
<dbReference type="PRINTS" id="PR00127">
    <property type="entry name" value="CLPPROTEASEP"/>
</dbReference>
<comment type="catalytic activity">
    <reaction evidence="6">
        <text>Hydrolysis of proteins to small peptides in the presence of ATP and magnesium. alpha-casein is the usual test substrate. In the absence of ATP, only oligopeptides shorter than five residues are hydrolyzed (such as succinyl-Leu-Tyr-|-NHMec, and Leu-Tyr-Leu-|-Tyr-Trp, in which cleavage of the -Tyr-|-Leu- and -Tyr-|-Trp bonds also occurs).</text>
        <dbReference type="EC" id="3.4.21.92"/>
    </reaction>
</comment>
<dbReference type="PANTHER" id="PTHR10381:SF70">
    <property type="entry name" value="ATP-DEPENDENT CLP PROTEASE PROTEOLYTIC SUBUNIT"/>
    <property type="match status" value="1"/>
</dbReference>
<dbReference type="AlphaFoldDB" id="A0AA37WQS5"/>
<dbReference type="Pfam" id="PF00574">
    <property type="entry name" value="CLP_protease"/>
    <property type="match status" value="1"/>
</dbReference>
<dbReference type="Gene3D" id="3.90.226.10">
    <property type="entry name" value="2-enoyl-CoA Hydratase, Chain A, domain 1"/>
    <property type="match status" value="1"/>
</dbReference>
<keyword evidence="3" id="KW-0645">Protease</keyword>
<dbReference type="NCBIfam" id="NF045542">
    <property type="entry name" value="Clp_rel_HeadMat"/>
    <property type="match status" value="1"/>
</dbReference>
<dbReference type="PANTHER" id="PTHR10381">
    <property type="entry name" value="ATP-DEPENDENT CLP PROTEASE PROTEOLYTIC SUBUNIT"/>
    <property type="match status" value="1"/>
</dbReference>
<dbReference type="GO" id="GO:0004176">
    <property type="term" value="F:ATP-dependent peptidase activity"/>
    <property type="evidence" value="ECO:0007669"/>
    <property type="project" value="InterPro"/>
</dbReference>
<dbReference type="GO" id="GO:0009368">
    <property type="term" value="C:endopeptidase Clp complex"/>
    <property type="evidence" value="ECO:0007669"/>
    <property type="project" value="TreeGrafter"/>
</dbReference>
<feature type="active site" evidence="6">
    <location>
        <position position="86"/>
    </location>
</feature>
<name>A0AA37WQS5_9GAMM</name>
<proteinExistence type="inferred from homology"/>
<dbReference type="SUPFAM" id="SSF52096">
    <property type="entry name" value="ClpP/crotonase"/>
    <property type="match status" value="1"/>
</dbReference>
<dbReference type="InterPro" id="IPR029045">
    <property type="entry name" value="ClpP/crotonase-like_dom_sf"/>
</dbReference>
<keyword evidence="4" id="KW-0378">Hydrolase</keyword>
<evidence type="ECO:0000313" key="9">
    <source>
        <dbReference type="Proteomes" id="UP001156870"/>
    </source>
</evidence>
<dbReference type="CDD" id="cd07016">
    <property type="entry name" value="S14_ClpP_1"/>
    <property type="match status" value="1"/>
</dbReference>
<dbReference type="GO" id="GO:0006515">
    <property type="term" value="P:protein quality control for misfolded or incompletely synthesized proteins"/>
    <property type="evidence" value="ECO:0007669"/>
    <property type="project" value="TreeGrafter"/>
</dbReference>
<sequence length="261" mass="28467">MMSKNTFFKTENVSNEKSRYHINGVIGHWGNSTDDILWHIENNKSSELEIFIQSPGGNAFEGLAIHNALVAHSARVTTQVLGAAASAGSLIFMAGDERIMPDNTHLMIHEPTVNVNGKARELREAADFLDGLTNSLVSTYLPRASIDEEQLLHMIRAETWMNAKEAVEYGLATQRVAASGANNLGGDFNARFASLPTAQAKTPIDVDSITSLKDAESCLRESGFSKSKATTMVAKIRRLLQSDSENETAILNTLKSFNAKL</sequence>
<dbReference type="GO" id="GO:0051117">
    <property type="term" value="F:ATPase binding"/>
    <property type="evidence" value="ECO:0007669"/>
    <property type="project" value="TreeGrafter"/>
</dbReference>